<organism evidence="1 2">
    <name type="scientific">Meloidogyne enterolobii</name>
    <name type="common">Root-knot nematode worm</name>
    <name type="synonym">Meloidogyne mayaguensis</name>
    <dbReference type="NCBI Taxonomy" id="390850"/>
    <lineage>
        <taxon>Eukaryota</taxon>
        <taxon>Metazoa</taxon>
        <taxon>Ecdysozoa</taxon>
        <taxon>Nematoda</taxon>
        <taxon>Chromadorea</taxon>
        <taxon>Rhabditida</taxon>
        <taxon>Tylenchina</taxon>
        <taxon>Tylenchomorpha</taxon>
        <taxon>Tylenchoidea</taxon>
        <taxon>Meloidogynidae</taxon>
        <taxon>Meloidogyninae</taxon>
        <taxon>Meloidogyne</taxon>
    </lineage>
</organism>
<comment type="caution">
    <text evidence="1">The sequence shown here is derived from an EMBL/GenBank/DDBJ whole genome shotgun (WGS) entry which is preliminary data.</text>
</comment>
<evidence type="ECO:0000313" key="1">
    <source>
        <dbReference type="EMBL" id="CAK5013218.1"/>
    </source>
</evidence>
<gene>
    <name evidence="1" type="ORF">MENTE1834_LOCUS2348</name>
</gene>
<accession>A0ACB0XQR9</accession>
<protein>
    <submittedName>
        <fullName evidence="1">Uncharacterized protein</fullName>
    </submittedName>
</protein>
<evidence type="ECO:0000313" key="2">
    <source>
        <dbReference type="Proteomes" id="UP001497535"/>
    </source>
</evidence>
<proteinExistence type="predicted"/>
<keyword evidence="2" id="KW-1185">Reference proteome</keyword>
<dbReference type="Proteomes" id="UP001497535">
    <property type="component" value="Unassembled WGS sequence"/>
</dbReference>
<reference evidence="1" key="1">
    <citation type="submission" date="2023-11" db="EMBL/GenBank/DDBJ databases">
        <authorList>
            <person name="Poullet M."/>
        </authorList>
    </citation>
    <scope>NUCLEOTIDE SEQUENCE</scope>
    <source>
        <strain evidence="1">E1834</strain>
    </source>
</reference>
<sequence>MPSSNTSTTNKTNMNEGNNVCLNTNKQQQECCSAAQMQCLCNNKNQNNPNKQNKNIPLRFGREGGRSATFGGHHNFHRHHREGSNNSNSNGRGNYNNNNNNNNNPPRQPTAVVSLNSRQVDRLRSVLDQVVEIHGRENFPTLEIPLHALIGIISRQNKFSFKNFLNITLFRKLRDAGLPLLHVKLNGGAASFVFAQSDSFPYSDVDLIFPIALERDSDFERVREAVFDALLQMMPSSTTNKSAITPETLRDVYIRKMVKVTDSDRWSLFSLHNDYGRCIELKFVERMRRAFEFSVDSFQITLDPLIENPNENRPIIRAESMYGDFMQALFHLNKRLIDTRNPEEIRGGGLLKYCHLLTRGFSATSNCRDMEKYMCSRFFIDFPDINVQEMKLLNYLQNHFGNEDDLKFDYLHKLFCVIRDSTVCLMQHERRQTLSMVDRLRQQLSFNLMLYYQQFEGVNGSNVIYYGNNAIGNYRHRKHHHFNNNRHWQNNRHNNRNSQIFCVSPISTIASSSIEIEQQQVDNKELNLEKDEQTVVPEFNVEIVDTVNNEENKEAEGGEEKEKEISTAKNVSTEQQNNSIPVVTILKPPTNRPPTTSPKQPTTTSKQQRHVPRQTLLYLPPNASHWIPVV</sequence>
<name>A0ACB0XQR9_MELEN</name>
<dbReference type="EMBL" id="CAVMJV010000002">
    <property type="protein sequence ID" value="CAK5013218.1"/>
    <property type="molecule type" value="Genomic_DNA"/>
</dbReference>